<dbReference type="Gene3D" id="1.10.1660.10">
    <property type="match status" value="1"/>
</dbReference>
<protein>
    <submittedName>
        <fullName evidence="6">MerR family transcriptional regulator</fullName>
    </submittedName>
</protein>
<evidence type="ECO:0000313" key="6">
    <source>
        <dbReference type="EMBL" id="MFF3229032.1"/>
    </source>
</evidence>
<evidence type="ECO:0000256" key="1">
    <source>
        <dbReference type="ARBA" id="ARBA00022491"/>
    </source>
</evidence>
<keyword evidence="2" id="KW-0805">Transcription regulation</keyword>
<dbReference type="Pfam" id="PF13411">
    <property type="entry name" value="MerR_1"/>
    <property type="match status" value="1"/>
</dbReference>
<sequence length="147" mass="16078">MNTSATGADQMTIGELSRRTGVSVRALREYTDLGLIYTLGRSPVGYRLYDTDALWCVRFIGELRGLGLTIAEIQCVAAASGDADGQAIGGRLAELLHRSRRRLHRRIAESQQILSRIDDFEDRHHGHLSSADDLCWAGDPCGCPPPA</sequence>
<dbReference type="Proteomes" id="UP001601948">
    <property type="component" value="Unassembled WGS sequence"/>
</dbReference>
<reference evidence="6 7" key="1">
    <citation type="submission" date="2024-10" db="EMBL/GenBank/DDBJ databases">
        <title>The Natural Products Discovery Center: Release of the First 8490 Sequenced Strains for Exploring Actinobacteria Biosynthetic Diversity.</title>
        <authorList>
            <person name="Kalkreuter E."/>
            <person name="Kautsar S.A."/>
            <person name="Yang D."/>
            <person name="Bader C.D."/>
            <person name="Teijaro C.N."/>
            <person name="Fluegel L."/>
            <person name="Davis C.M."/>
            <person name="Simpson J.R."/>
            <person name="Lauterbach L."/>
            <person name="Steele A.D."/>
            <person name="Gui C."/>
            <person name="Meng S."/>
            <person name="Li G."/>
            <person name="Viehrig K."/>
            <person name="Ye F."/>
            <person name="Su P."/>
            <person name="Kiefer A.F."/>
            <person name="Nichols A."/>
            <person name="Cepeda A.J."/>
            <person name="Yan W."/>
            <person name="Fan B."/>
            <person name="Jiang Y."/>
            <person name="Adhikari A."/>
            <person name="Zheng C.-J."/>
            <person name="Schuster L."/>
            <person name="Cowan T.M."/>
            <person name="Smanski M.J."/>
            <person name="Chevrette M.G."/>
            <person name="De Carvalho L.P.S."/>
            <person name="Shen B."/>
        </authorList>
    </citation>
    <scope>NUCLEOTIDE SEQUENCE [LARGE SCALE GENOMIC DNA]</scope>
    <source>
        <strain evidence="6 7">NPDC003040</strain>
    </source>
</reference>
<keyword evidence="1" id="KW-0678">Repressor</keyword>
<accession>A0ABW6R676</accession>
<dbReference type="EMBL" id="JBIAPI010000017">
    <property type="protein sequence ID" value="MFF3229032.1"/>
    <property type="molecule type" value="Genomic_DNA"/>
</dbReference>
<evidence type="ECO:0000256" key="2">
    <source>
        <dbReference type="ARBA" id="ARBA00023015"/>
    </source>
</evidence>
<dbReference type="InterPro" id="IPR009061">
    <property type="entry name" value="DNA-bd_dom_put_sf"/>
</dbReference>
<gene>
    <name evidence="6" type="ORF">ACFYV7_40020</name>
</gene>
<dbReference type="SMART" id="SM00422">
    <property type="entry name" value="HTH_MERR"/>
    <property type="match status" value="1"/>
</dbReference>
<comment type="caution">
    <text evidence="6">The sequence shown here is derived from an EMBL/GenBank/DDBJ whole genome shotgun (WGS) entry which is preliminary data.</text>
</comment>
<proteinExistence type="predicted"/>
<keyword evidence="4" id="KW-0804">Transcription</keyword>
<evidence type="ECO:0000259" key="5">
    <source>
        <dbReference type="PROSITE" id="PS50937"/>
    </source>
</evidence>
<dbReference type="SUPFAM" id="SSF46955">
    <property type="entry name" value="Putative DNA-binding domain"/>
    <property type="match status" value="1"/>
</dbReference>
<dbReference type="InterPro" id="IPR047057">
    <property type="entry name" value="MerR_fam"/>
</dbReference>
<evidence type="ECO:0000313" key="7">
    <source>
        <dbReference type="Proteomes" id="UP001601948"/>
    </source>
</evidence>
<organism evidence="6 7">
    <name type="scientific">Nocardia suismassiliense</name>
    <dbReference type="NCBI Taxonomy" id="2077092"/>
    <lineage>
        <taxon>Bacteria</taxon>
        <taxon>Bacillati</taxon>
        <taxon>Actinomycetota</taxon>
        <taxon>Actinomycetes</taxon>
        <taxon>Mycobacteriales</taxon>
        <taxon>Nocardiaceae</taxon>
        <taxon>Nocardia</taxon>
    </lineage>
</organism>
<keyword evidence="7" id="KW-1185">Reference proteome</keyword>
<dbReference type="PANTHER" id="PTHR30204:SF69">
    <property type="entry name" value="MERR-FAMILY TRANSCRIPTIONAL REGULATOR"/>
    <property type="match status" value="1"/>
</dbReference>
<dbReference type="InterPro" id="IPR000551">
    <property type="entry name" value="MerR-type_HTH_dom"/>
</dbReference>
<feature type="domain" description="HTH merR-type" evidence="5">
    <location>
        <begin position="10"/>
        <end position="79"/>
    </location>
</feature>
<keyword evidence="3" id="KW-0238">DNA-binding</keyword>
<evidence type="ECO:0000256" key="4">
    <source>
        <dbReference type="ARBA" id="ARBA00023163"/>
    </source>
</evidence>
<dbReference type="PROSITE" id="PS50937">
    <property type="entry name" value="HTH_MERR_2"/>
    <property type="match status" value="1"/>
</dbReference>
<dbReference type="RefSeq" id="WP_387726365.1">
    <property type="nucleotide sequence ID" value="NZ_JBIAPI010000017.1"/>
</dbReference>
<dbReference type="PRINTS" id="PR00040">
    <property type="entry name" value="HTHMERR"/>
</dbReference>
<dbReference type="PANTHER" id="PTHR30204">
    <property type="entry name" value="REDOX-CYCLING DRUG-SENSING TRANSCRIPTIONAL ACTIVATOR SOXR"/>
    <property type="match status" value="1"/>
</dbReference>
<name>A0ABW6R676_9NOCA</name>
<evidence type="ECO:0000256" key="3">
    <source>
        <dbReference type="ARBA" id="ARBA00023125"/>
    </source>
</evidence>